<evidence type="ECO:0000313" key="3">
    <source>
        <dbReference type="EMBL" id="CAA9294668.1"/>
    </source>
</evidence>
<dbReference type="AlphaFoldDB" id="A0A6J4K3B2"/>
<dbReference type="InterPro" id="IPR029058">
    <property type="entry name" value="AB_hydrolase_fold"/>
</dbReference>
<evidence type="ECO:0000256" key="1">
    <source>
        <dbReference type="ARBA" id="ARBA00022801"/>
    </source>
</evidence>
<accession>A0A6J4K3B2</accession>
<dbReference type="GO" id="GO:0006508">
    <property type="term" value="P:proteolysis"/>
    <property type="evidence" value="ECO:0007669"/>
    <property type="project" value="InterPro"/>
</dbReference>
<dbReference type="PANTHER" id="PTHR42776:SF27">
    <property type="entry name" value="DIPEPTIDYL PEPTIDASE FAMILY MEMBER 6"/>
    <property type="match status" value="1"/>
</dbReference>
<evidence type="ECO:0000259" key="2">
    <source>
        <dbReference type="Pfam" id="PF00326"/>
    </source>
</evidence>
<feature type="domain" description="Peptidase S9 prolyl oligopeptidase catalytic" evidence="2">
    <location>
        <begin position="458"/>
        <end position="661"/>
    </location>
</feature>
<dbReference type="PANTHER" id="PTHR42776">
    <property type="entry name" value="SERINE PEPTIDASE S9 FAMILY MEMBER"/>
    <property type="match status" value="1"/>
</dbReference>
<proteinExistence type="predicted"/>
<reference evidence="3" key="1">
    <citation type="submission" date="2020-02" db="EMBL/GenBank/DDBJ databases">
        <authorList>
            <person name="Meier V. D."/>
        </authorList>
    </citation>
    <scope>NUCLEOTIDE SEQUENCE</scope>
    <source>
        <strain evidence="3">AVDCRST_MAG48</strain>
    </source>
</reference>
<dbReference type="Gene3D" id="3.40.50.1820">
    <property type="entry name" value="alpha/beta hydrolase"/>
    <property type="match status" value="1"/>
</dbReference>
<dbReference type="GO" id="GO:0008242">
    <property type="term" value="F:omega peptidase activity"/>
    <property type="evidence" value="ECO:0007669"/>
    <property type="project" value="UniProtKB-EC"/>
</dbReference>
<dbReference type="Pfam" id="PF00326">
    <property type="entry name" value="Peptidase_S9"/>
    <property type="match status" value="1"/>
</dbReference>
<dbReference type="SUPFAM" id="SSF53474">
    <property type="entry name" value="alpha/beta-Hydrolases"/>
    <property type="match status" value="1"/>
</dbReference>
<dbReference type="InterPro" id="IPR011042">
    <property type="entry name" value="6-blade_b-propeller_TolB-like"/>
</dbReference>
<gene>
    <name evidence="3" type="ORF">AVDCRST_MAG48-849</name>
</gene>
<dbReference type="GO" id="GO:0004252">
    <property type="term" value="F:serine-type endopeptidase activity"/>
    <property type="evidence" value="ECO:0007669"/>
    <property type="project" value="TreeGrafter"/>
</dbReference>
<dbReference type="EC" id="3.4.19.1" evidence="3"/>
<organism evidence="3">
    <name type="scientific">uncultured Friedmanniella sp</name>
    <dbReference type="NCBI Taxonomy" id="335381"/>
    <lineage>
        <taxon>Bacteria</taxon>
        <taxon>Bacillati</taxon>
        <taxon>Actinomycetota</taxon>
        <taxon>Actinomycetes</taxon>
        <taxon>Propionibacteriales</taxon>
        <taxon>Nocardioidaceae</taxon>
        <taxon>Friedmanniella</taxon>
        <taxon>environmental samples</taxon>
    </lineage>
</organism>
<keyword evidence="1 3" id="KW-0378">Hydrolase</keyword>
<name>A0A6J4K3B2_9ACTN</name>
<dbReference type="EMBL" id="CADCTS010000123">
    <property type="protein sequence ID" value="CAA9294668.1"/>
    <property type="molecule type" value="Genomic_DNA"/>
</dbReference>
<dbReference type="InterPro" id="IPR001375">
    <property type="entry name" value="Peptidase_S9_cat"/>
</dbReference>
<protein>
    <submittedName>
        <fullName evidence="3">Acylamino-acid-releasing enzyme</fullName>
        <ecNumber evidence="3">3.4.19.1</ecNumber>
    </submittedName>
</protein>
<dbReference type="SUPFAM" id="SSF82171">
    <property type="entry name" value="DPP6 N-terminal domain-like"/>
    <property type="match status" value="1"/>
</dbReference>
<dbReference type="Gene3D" id="2.120.10.30">
    <property type="entry name" value="TolB, C-terminal domain"/>
    <property type="match status" value="1"/>
</dbReference>
<sequence>MKPSDLPLLRTVSPPTLSPDGASAVVAVTRPDLHADAAVGQLWQVPTDGSAPPERLTRGFRDTAPQLSPDGTLLGFLRAEPGAPAQLHVVRASGGEPVPVTDQPLGVTAFDWSPDSARLVFLARVPEPGRYGTVEGLPAPAEPARRITTTRYLANGVGWVTDRRAHAFLVDVPDVCAEPAVAAAPSVQDPHPEPDPGLPVPVRLTTEDADHDHPRFGRDADTITVVVTEHDGVSPALRRSLRRLTLGADGWVAGVSTPTGPADGLYVADAREAPDGTCFVLAQELGPDEVGFVGTATSLHVLAAGRPPRRLTDPETTDLTGSPLVLTGNGAVLVTVVQRGTVQLLRATASGPVEPLTDGPVEVEGVAAAGGVVVVALAEPRSTGDVAVVTPAGLRRLTDLSAPLRERGVVDAEEVLVPTRDGQQVHGWVLVPPGPGPHPTLLLIHGGPHAQYTGSLFDEAQVYAAAGYGVVMGNPRGAAGYGQTSARSIAGRMGTVDLTDVLDLLDGVLAGHPTLDPGRVGVLGGSYGGYLTAWVTAHEHRFAGAVVERGFLDPELFIGTSDIGTYFAQQYTGADPEQRRRQSPQALVHQVRTPTLVVHSEDDLRCPLSQAQRYHLGLVEAGVETELLVFPGEDHELSRSGRPRHRLQRFEAILDWWDRYLPTGG</sequence>